<evidence type="ECO:0000313" key="2">
    <source>
        <dbReference type="Proteomes" id="UP001164929"/>
    </source>
</evidence>
<dbReference type="EMBL" id="JAQIZT010000004">
    <property type="protein sequence ID" value="KAJ7000771.1"/>
    <property type="molecule type" value="Genomic_DNA"/>
</dbReference>
<evidence type="ECO:0000313" key="1">
    <source>
        <dbReference type="EMBL" id="KAJ7000771.1"/>
    </source>
</evidence>
<name>A0AAD6W6N7_9ROSI</name>
<comment type="caution">
    <text evidence="1">The sequence shown here is derived from an EMBL/GenBank/DDBJ whole genome shotgun (WGS) entry which is preliminary data.</text>
</comment>
<reference evidence="1 2" key="1">
    <citation type="journal article" date="2023" name="Mol. Ecol. Resour.">
        <title>Chromosome-level genome assembly of a triploid poplar Populus alba 'Berolinensis'.</title>
        <authorList>
            <person name="Chen S."/>
            <person name="Yu Y."/>
            <person name="Wang X."/>
            <person name="Wang S."/>
            <person name="Zhang T."/>
            <person name="Zhou Y."/>
            <person name="He R."/>
            <person name="Meng N."/>
            <person name="Wang Y."/>
            <person name="Liu W."/>
            <person name="Liu Z."/>
            <person name="Liu J."/>
            <person name="Guo Q."/>
            <person name="Huang H."/>
            <person name="Sederoff R.R."/>
            <person name="Wang G."/>
            <person name="Qu G."/>
            <person name="Chen S."/>
        </authorList>
    </citation>
    <scope>NUCLEOTIDE SEQUENCE [LARGE SCALE GENOMIC DNA]</scope>
    <source>
        <strain evidence="1">SC-2020</strain>
    </source>
</reference>
<proteinExistence type="predicted"/>
<accession>A0AAD6W6N7</accession>
<keyword evidence="2" id="KW-1185">Reference proteome</keyword>
<dbReference type="AlphaFoldDB" id="A0AAD6W6N7"/>
<dbReference type="Proteomes" id="UP001164929">
    <property type="component" value="Chromosome 4"/>
</dbReference>
<protein>
    <submittedName>
        <fullName evidence="1">Uncharacterized protein</fullName>
    </submittedName>
</protein>
<sequence>MFDAVNEILVNKLPPENSSKQWIW</sequence>
<organism evidence="1 2">
    <name type="scientific">Populus alba x Populus x berolinensis</name>
    <dbReference type="NCBI Taxonomy" id="444605"/>
    <lineage>
        <taxon>Eukaryota</taxon>
        <taxon>Viridiplantae</taxon>
        <taxon>Streptophyta</taxon>
        <taxon>Embryophyta</taxon>
        <taxon>Tracheophyta</taxon>
        <taxon>Spermatophyta</taxon>
        <taxon>Magnoliopsida</taxon>
        <taxon>eudicotyledons</taxon>
        <taxon>Gunneridae</taxon>
        <taxon>Pentapetalae</taxon>
        <taxon>rosids</taxon>
        <taxon>fabids</taxon>
        <taxon>Malpighiales</taxon>
        <taxon>Salicaceae</taxon>
        <taxon>Saliceae</taxon>
        <taxon>Populus</taxon>
    </lineage>
</organism>
<gene>
    <name evidence="1" type="ORF">NC653_011276</name>
</gene>